<feature type="transmembrane region" description="Helical" evidence="1">
    <location>
        <begin position="6"/>
        <end position="23"/>
    </location>
</feature>
<keyword evidence="1" id="KW-0812">Transmembrane</keyword>
<name>A0A4Y8KZ75_9BACT</name>
<feature type="transmembrane region" description="Helical" evidence="1">
    <location>
        <begin position="361"/>
        <end position="380"/>
    </location>
</feature>
<dbReference type="AlphaFoldDB" id="A0A4Y8KZ75"/>
<feature type="transmembrane region" description="Helical" evidence="1">
    <location>
        <begin position="250"/>
        <end position="272"/>
    </location>
</feature>
<keyword evidence="1" id="KW-0472">Membrane</keyword>
<feature type="transmembrane region" description="Helical" evidence="1">
    <location>
        <begin position="386"/>
        <end position="405"/>
    </location>
</feature>
<dbReference type="EMBL" id="SOML01000009">
    <property type="protein sequence ID" value="TFD95050.1"/>
    <property type="molecule type" value="Genomic_DNA"/>
</dbReference>
<feature type="transmembrane region" description="Helical" evidence="1">
    <location>
        <begin position="334"/>
        <end position="352"/>
    </location>
</feature>
<gene>
    <name evidence="2" type="ORF">E2605_14635</name>
</gene>
<organism evidence="2 3">
    <name type="scientific">Dysgonomonas capnocytophagoides</name>
    <dbReference type="NCBI Taxonomy" id="45254"/>
    <lineage>
        <taxon>Bacteria</taxon>
        <taxon>Pseudomonadati</taxon>
        <taxon>Bacteroidota</taxon>
        <taxon>Bacteroidia</taxon>
        <taxon>Bacteroidales</taxon>
        <taxon>Dysgonomonadaceae</taxon>
        <taxon>Dysgonomonas</taxon>
    </lineage>
</organism>
<feature type="transmembrane region" description="Helical" evidence="1">
    <location>
        <begin position="414"/>
        <end position="432"/>
    </location>
</feature>
<comment type="caution">
    <text evidence="2">The sequence shown here is derived from an EMBL/GenBank/DDBJ whole genome shotgun (WGS) entry which is preliminary data.</text>
</comment>
<feature type="transmembrane region" description="Helical" evidence="1">
    <location>
        <begin position="123"/>
        <end position="143"/>
    </location>
</feature>
<dbReference type="RefSeq" id="WP_134437004.1">
    <property type="nucleotide sequence ID" value="NZ_SOML01000009.1"/>
</dbReference>
<feature type="transmembrane region" description="Helical" evidence="1">
    <location>
        <begin position="215"/>
        <end position="238"/>
    </location>
</feature>
<dbReference type="OrthoDB" id="974040at2"/>
<keyword evidence="3" id="KW-1185">Reference proteome</keyword>
<reference evidence="2 3" key="1">
    <citation type="submission" date="2019-03" db="EMBL/GenBank/DDBJ databases">
        <title>San Antonio Military Medical Center submission to MRSN (WRAIR), pending publication.</title>
        <authorList>
            <person name="Blyth D.M."/>
            <person name="Mccarthy S.L."/>
            <person name="Schall S.E."/>
            <person name="Stam J.A."/>
            <person name="Ong A.C."/>
            <person name="Mcgann P.T."/>
        </authorList>
    </citation>
    <scope>NUCLEOTIDE SEQUENCE [LARGE SCALE GENOMIC DNA]</scope>
    <source>
        <strain evidence="2 3">MRSN571793</strain>
    </source>
</reference>
<protein>
    <recommendedName>
        <fullName evidence="4">Glycosyltransferase RgtA/B/C/D-like domain-containing protein</fullName>
    </recommendedName>
</protein>
<evidence type="ECO:0000313" key="3">
    <source>
        <dbReference type="Proteomes" id="UP000297861"/>
    </source>
</evidence>
<accession>A0A4Y8KZ75</accession>
<feature type="transmembrane region" description="Helical" evidence="1">
    <location>
        <begin position="176"/>
        <end position="195"/>
    </location>
</feature>
<keyword evidence="1" id="KW-1133">Transmembrane helix</keyword>
<dbReference type="STRING" id="1121485.GCA_000426485_02024"/>
<evidence type="ECO:0000256" key="1">
    <source>
        <dbReference type="SAM" id="Phobius"/>
    </source>
</evidence>
<feature type="transmembrane region" description="Helical" evidence="1">
    <location>
        <begin position="39"/>
        <end position="57"/>
    </location>
</feature>
<feature type="transmembrane region" description="Helical" evidence="1">
    <location>
        <begin position="149"/>
        <end position="167"/>
    </location>
</feature>
<sequence length="546" mass="62529">MEFQPYMIVQGVFFIIMLVFFFNEYKSIGQHYNNKNDKLTLYLTLIIIFIGVIVRSINLSHLKGVNIDEAFQGYDMWCLANFGYDQNLQSFPVYLESWGGGMSALYTYISLPLVKIFGLSVEVIRLPMSIIGCFSLLFFYWTLRKTNQNTLLILCFCALLAISPWHIMKSRFSMDAILSSEIMLYSICFLILAYYEGSSRKRITYYTFGCLFMVLTAYSYAISWTVLPFFLLLTSLYLYKTGKIKKQYILINSIIITIGVLPLLYFCGILFFDFPPVKVGPFTITGLSYPRTNNSIALFLHDNLAIAIFQSLLSKAKILLLGTDGVSIETSMPFFGIFYNIISLPFLVYGIIEAYKDRKPVVIIISIALISSIMTITIGSTGVVNWTLIWIPLIFLTANGIYYFASKYKECQPLFFSMYAIILGLFLSIYFGNKTSISIQSYMIENEVKFAQNLNLKKIYYPHDISPCIVLFYNPTDPKTTQSYLITDINKNINKNINSIIIQGLPPEIIPQSGNGYVISNDMIPHINKDSFNIKYGKYYSVLWNK</sequence>
<proteinExistence type="predicted"/>
<evidence type="ECO:0000313" key="2">
    <source>
        <dbReference type="EMBL" id="TFD95050.1"/>
    </source>
</evidence>
<dbReference type="Proteomes" id="UP000297861">
    <property type="component" value="Unassembled WGS sequence"/>
</dbReference>
<evidence type="ECO:0008006" key="4">
    <source>
        <dbReference type="Google" id="ProtNLM"/>
    </source>
</evidence>